<feature type="compositionally biased region" description="Basic and acidic residues" evidence="2">
    <location>
        <begin position="594"/>
        <end position="617"/>
    </location>
</feature>
<dbReference type="EMBL" id="KI926049">
    <property type="protein sequence ID" value="ETW42544.1"/>
    <property type="molecule type" value="Genomic_DNA"/>
</dbReference>
<dbReference type="AlphaFoldDB" id="W4IHK0"/>
<feature type="compositionally biased region" description="Basic and acidic residues" evidence="2">
    <location>
        <begin position="492"/>
        <end position="501"/>
    </location>
</feature>
<feature type="compositionally biased region" description="Polar residues" evidence="2">
    <location>
        <begin position="653"/>
        <end position="662"/>
    </location>
</feature>
<sequence length="825" mass="94227">MRNLFHITICLVTLNLFILEINAKTNTSENRNKRIGGPKLRGNVTSNIKFPSDNKGKIIRGSNDQLNKNSEDVLEQSEKSLVSENVPSGLDIDDIPKESIFIQEDQEGQTHSELNPETSEHSKDLNNNDSKNESSDIISENNKSNKVQNHFESLSDLELLENSSQDNLDKDTISTEPFPNQKHKDLQQDLNDEPLEPFPTQIHKDYKEKNLINEEDSEPFPRQEHKKVDNHNEEKNVFHENGSANGNQQSLKLKSFDEHLKDEKIENEPLVHENLSIPNDPIEQILNQPEQETNIQEQLYNEKQNVEEKQNSQIPSLDLKEPTNEDILPNHNPLENIKQSESEINHVQDHALPKENIIDKLDNQKEHIDQSQHNINVLQENNINNHQLEPQEKPNIESFEPKNIDSEIILPENVETEEIIDDVPSPKHSNHETFEEETSESEHEEAVSEKNAHETVEHEETVSQESNPEKADNDGNVSQNSNNELNENEFVESEKSEHEAAENEESSLEEGHHEEIVPEQNNEESGESKLVDNDEGGFEEAHHENFSSEVSNSELNENEFVESDKSVTEPAEHEEVVSEESNPEESENEESTIEEVHQEEIVPEKNNQKSGESKLVDNEEGDFEEPNHEEFEPDQNDSELSENELVESEKKVPSQTNNNENIETIKPEEKKNEFSVVEEKAIPQEPVVPTLNENENVPPKPSEGESTKPDIVQIKIVQENKPNKKETPVVDGPKHVEQNIQEDDNDEEDDDDIDFEGLSRKDDEKDSSNKNKKKSSFITYISTKKFKKVSQTIVSVMINAYDGVIQVVSTIKGIAKDIVIFFQNI</sequence>
<feature type="compositionally biased region" description="Acidic residues" evidence="2">
    <location>
        <begin position="577"/>
        <end position="593"/>
    </location>
</feature>
<gene>
    <name evidence="4" type="ORF">PFNF135_03203</name>
</gene>
<feature type="compositionally biased region" description="Basic and acidic residues" evidence="2">
    <location>
        <begin position="757"/>
        <end position="769"/>
    </location>
</feature>
<evidence type="ECO:0000313" key="4">
    <source>
        <dbReference type="EMBL" id="ETW42544.1"/>
    </source>
</evidence>
<feature type="region of interest" description="Disordered" evidence="2">
    <location>
        <begin position="28"/>
        <end position="64"/>
    </location>
</feature>
<feature type="region of interest" description="Disordered" evidence="2">
    <location>
        <begin position="105"/>
        <end position="147"/>
    </location>
</feature>
<feature type="compositionally biased region" description="Polar residues" evidence="2">
    <location>
        <begin position="135"/>
        <end position="147"/>
    </location>
</feature>
<feature type="compositionally biased region" description="Low complexity" evidence="2">
    <location>
        <begin position="476"/>
        <end position="485"/>
    </location>
</feature>
<feature type="coiled-coil region" evidence="1">
    <location>
        <begin position="354"/>
        <end position="381"/>
    </location>
</feature>
<accession>W4IHK0</accession>
<feature type="compositionally biased region" description="Acidic residues" evidence="2">
    <location>
        <begin position="631"/>
        <end position="646"/>
    </location>
</feature>
<evidence type="ECO:0008006" key="6">
    <source>
        <dbReference type="Google" id="ProtNLM"/>
    </source>
</evidence>
<feature type="compositionally biased region" description="Basic and acidic residues" evidence="2">
    <location>
        <begin position="663"/>
        <end position="682"/>
    </location>
</feature>
<feature type="region of interest" description="Disordered" evidence="2">
    <location>
        <begin position="421"/>
        <end position="772"/>
    </location>
</feature>
<feature type="region of interest" description="Disordered" evidence="2">
    <location>
        <begin position="166"/>
        <end position="185"/>
    </location>
</feature>
<keyword evidence="3" id="KW-0732">Signal</keyword>
<dbReference type="Proteomes" id="UP000019114">
    <property type="component" value="Unassembled WGS sequence"/>
</dbReference>
<reference evidence="4 5" key="2">
    <citation type="submission" date="2013-02" db="EMBL/GenBank/DDBJ databases">
        <title>The Genome Sequence of Plasmodium falciparum NF135/5.C10.</title>
        <authorList>
            <consortium name="The Broad Institute Genome Sequencing Platform"/>
            <consortium name="The Broad Institute Genome Sequencing Center for Infectious Disease"/>
            <person name="Neafsey D."/>
            <person name="Cheeseman I."/>
            <person name="Volkman S."/>
            <person name="Adams J."/>
            <person name="Walker B."/>
            <person name="Young S.K."/>
            <person name="Zeng Q."/>
            <person name="Gargeya S."/>
            <person name="Fitzgerald M."/>
            <person name="Haas B."/>
            <person name="Abouelleil A."/>
            <person name="Alvarado L."/>
            <person name="Arachchi H.M."/>
            <person name="Berlin A.M."/>
            <person name="Chapman S.B."/>
            <person name="Dewar J."/>
            <person name="Goldberg J."/>
            <person name="Griggs A."/>
            <person name="Gujja S."/>
            <person name="Hansen M."/>
            <person name="Howarth C."/>
            <person name="Imamovic A."/>
            <person name="Larimer J."/>
            <person name="McCowan C."/>
            <person name="Murphy C."/>
            <person name="Neiman D."/>
            <person name="Pearson M."/>
            <person name="Priest M."/>
            <person name="Roberts A."/>
            <person name="Saif S."/>
            <person name="Shea T."/>
            <person name="Sisk P."/>
            <person name="Sykes S."/>
            <person name="Wortman J."/>
            <person name="Nusbaum C."/>
            <person name="Birren B."/>
        </authorList>
    </citation>
    <scope>NUCLEOTIDE SEQUENCE [LARGE SCALE GENOMIC DNA]</scope>
    <source>
        <strain evidence="4 5">NF135/5.C10</strain>
    </source>
</reference>
<feature type="compositionally biased region" description="Basic and acidic residues" evidence="2">
    <location>
        <begin position="440"/>
        <end position="473"/>
    </location>
</feature>
<evidence type="ECO:0000256" key="3">
    <source>
        <dbReference type="SAM" id="SignalP"/>
    </source>
</evidence>
<feature type="chain" id="PRO_5004843002" description="Glutamate-rich protein" evidence="3">
    <location>
        <begin position="24"/>
        <end position="825"/>
    </location>
</feature>
<evidence type="ECO:0000256" key="2">
    <source>
        <dbReference type="SAM" id="MobiDB-lite"/>
    </source>
</evidence>
<feature type="signal peptide" evidence="3">
    <location>
        <begin position="1"/>
        <end position="23"/>
    </location>
</feature>
<feature type="compositionally biased region" description="Acidic residues" evidence="2">
    <location>
        <begin position="740"/>
        <end position="755"/>
    </location>
</feature>
<proteinExistence type="predicted"/>
<feature type="compositionally biased region" description="Basic and acidic residues" evidence="2">
    <location>
        <begin position="562"/>
        <end position="576"/>
    </location>
</feature>
<name>W4IHK0_PLAFA</name>
<protein>
    <recommendedName>
        <fullName evidence="6">Glutamate-rich protein</fullName>
    </recommendedName>
</protein>
<evidence type="ECO:0000313" key="5">
    <source>
        <dbReference type="Proteomes" id="UP000019114"/>
    </source>
</evidence>
<feature type="compositionally biased region" description="Basic and acidic residues" evidence="2">
    <location>
        <begin position="721"/>
        <end position="737"/>
    </location>
</feature>
<reference evidence="4 5" key="1">
    <citation type="submission" date="2013-02" db="EMBL/GenBank/DDBJ databases">
        <title>The Genome Annotation of Plasmodium falciparum NF135/5.C10.</title>
        <authorList>
            <consortium name="The Broad Institute Genome Sequencing Platform"/>
            <consortium name="The Broad Institute Genome Sequencing Center for Infectious Disease"/>
            <person name="Neafsey D."/>
            <person name="Hoffman S."/>
            <person name="Volkman S."/>
            <person name="Rosenthal P."/>
            <person name="Walker B."/>
            <person name="Young S.K."/>
            <person name="Zeng Q."/>
            <person name="Gargeya S."/>
            <person name="Fitzgerald M."/>
            <person name="Haas B."/>
            <person name="Abouelleil A."/>
            <person name="Allen A.W."/>
            <person name="Alvarado L."/>
            <person name="Arachchi H.M."/>
            <person name="Berlin A.M."/>
            <person name="Chapman S.B."/>
            <person name="Gainer-Dewar J."/>
            <person name="Goldberg J."/>
            <person name="Griggs A."/>
            <person name="Gujja S."/>
            <person name="Hansen M."/>
            <person name="Howarth C."/>
            <person name="Imamovic A."/>
            <person name="Ireland A."/>
            <person name="Larimer J."/>
            <person name="McCowan C."/>
            <person name="Murphy C."/>
            <person name="Pearson M."/>
            <person name="Poon T.W."/>
            <person name="Priest M."/>
            <person name="Roberts A."/>
            <person name="Saif S."/>
            <person name="Shea T."/>
            <person name="Sisk P."/>
            <person name="Sykes S."/>
            <person name="Wortman J."/>
            <person name="Nusbaum C."/>
            <person name="Birren B."/>
        </authorList>
    </citation>
    <scope>NUCLEOTIDE SEQUENCE [LARGE SCALE GENOMIC DNA]</scope>
    <source>
        <strain evidence="4 5">NF135/5.C10</strain>
    </source>
</reference>
<feature type="region of interest" description="Disordered" evidence="2">
    <location>
        <begin position="304"/>
        <end position="323"/>
    </location>
</feature>
<feature type="compositionally biased region" description="Basic and acidic residues" evidence="2">
    <location>
        <begin position="118"/>
        <end position="134"/>
    </location>
</feature>
<dbReference type="OrthoDB" id="377867at2759"/>
<evidence type="ECO:0000256" key="1">
    <source>
        <dbReference type="SAM" id="Coils"/>
    </source>
</evidence>
<keyword evidence="1" id="KW-0175">Coiled coil</keyword>
<organism evidence="4 5">
    <name type="scientific">Plasmodium falciparum NF135/5.C10</name>
    <dbReference type="NCBI Taxonomy" id="1036726"/>
    <lineage>
        <taxon>Eukaryota</taxon>
        <taxon>Sar</taxon>
        <taxon>Alveolata</taxon>
        <taxon>Apicomplexa</taxon>
        <taxon>Aconoidasida</taxon>
        <taxon>Haemosporida</taxon>
        <taxon>Plasmodiidae</taxon>
        <taxon>Plasmodium</taxon>
        <taxon>Plasmodium (Laverania)</taxon>
    </lineage>
</organism>